<keyword evidence="2" id="KW-1185">Reference proteome</keyword>
<gene>
    <name evidence="1" type="ORF">N8T08_009605</name>
</gene>
<dbReference type="EMBL" id="JAOPJF010000070">
    <property type="protein sequence ID" value="KAK1141032.1"/>
    <property type="molecule type" value="Genomic_DNA"/>
</dbReference>
<proteinExistence type="predicted"/>
<sequence length="243" mass="26569">MTGEVPQSTKTPLWQLIFDQGAVTQPVIDHTYQGAGTDEDPFVVNRLENDPHDPMKYSAVARWLITFLVGITTMAVALISSAYTSGIVEVVTDFRVSEEVAIRGISLFVIGFAVAHWSGRLSARFTVVDISSSPVPSVPPTIECLRPPDQGTGHMAAPPDRDCCCQKCQASLIFSLAFFPAITIIITTTRSAHSFTRPTFFISVEYFATSSHGHHVGVTLKPWAAQLVYQRRPQSGNQSLQTT</sequence>
<organism evidence="1 2">
    <name type="scientific">Aspergillus melleus</name>
    <dbReference type="NCBI Taxonomy" id="138277"/>
    <lineage>
        <taxon>Eukaryota</taxon>
        <taxon>Fungi</taxon>
        <taxon>Dikarya</taxon>
        <taxon>Ascomycota</taxon>
        <taxon>Pezizomycotina</taxon>
        <taxon>Eurotiomycetes</taxon>
        <taxon>Eurotiomycetidae</taxon>
        <taxon>Eurotiales</taxon>
        <taxon>Aspergillaceae</taxon>
        <taxon>Aspergillus</taxon>
        <taxon>Aspergillus subgen. Circumdati</taxon>
    </lineage>
</organism>
<comment type="caution">
    <text evidence="1">The sequence shown here is derived from an EMBL/GenBank/DDBJ whole genome shotgun (WGS) entry which is preliminary data.</text>
</comment>
<accession>A0ACC3ATY9</accession>
<dbReference type="Proteomes" id="UP001177260">
    <property type="component" value="Unassembled WGS sequence"/>
</dbReference>
<name>A0ACC3ATY9_9EURO</name>
<evidence type="ECO:0000313" key="2">
    <source>
        <dbReference type="Proteomes" id="UP001177260"/>
    </source>
</evidence>
<reference evidence="1 2" key="1">
    <citation type="journal article" date="2023" name="ACS Omega">
        <title>Identification of the Neoaspergillic Acid Biosynthesis Gene Cluster by Establishing an In Vitro CRISPR-Ribonucleoprotein Genetic System in Aspergillus melleus.</title>
        <authorList>
            <person name="Yuan B."/>
            <person name="Grau M.F."/>
            <person name="Murata R.M."/>
            <person name="Torok T."/>
            <person name="Venkateswaran K."/>
            <person name="Stajich J.E."/>
            <person name="Wang C.C.C."/>
        </authorList>
    </citation>
    <scope>NUCLEOTIDE SEQUENCE [LARGE SCALE GENOMIC DNA]</scope>
    <source>
        <strain evidence="1 2">IMV 1140</strain>
    </source>
</reference>
<evidence type="ECO:0000313" key="1">
    <source>
        <dbReference type="EMBL" id="KAK1141032.1"/>
    </source>
</evidence>
<protein>
    <submittedName>
        <fullName evidence="1">Uncharacterized protein</fullName>
    </submittedName>
</protein>